<keyword evidence="1" id="KW-0812">Transmembrane</keyword>
<feature type="transmembrane region" description="Helical" evidence="1">
    <location>
        <begin position="124"/>
        <end position="142"/>
    </location>
</feature>
<proteinExistence type="predicted"/>
<feature type="transmembrane region" description="Helical" evidence="1">
    <location>
        <begin position="88"/>
        <end position="112"/>
    </location>
</feature>
<dbReference type="Proteomes" id="UP000010420">
    <property type="component" value="Unassembled WGS sequence"/>
</dbReference>
<organism evidence="2 3">
    <name type="scientific">Clostridium celatum DSM 1785</name>
    <dbReference type="NCBI Taxonomy" id="545697"/>
    <lineage>
        <taxon>Bacteria</taxon>
        <taxon>Bacillati</taxon>
        <taxon>Bacillota</taxon>
        <taxon>Clostridia</taxon>
        <taxon>Eubacteriales</taxon>
        <taxon>Clostridiaceae</taxon>
        <taxon>Clostridium</taxon>
    </lineage>
</organism>
<dbReference type="eggNOG" id="ENOG50325G8">
    <property type="taxonomic scope" value="Bacteria"/>
</dbReference>
<evidence type="ECO:0000313" key="2">
    <source>
        <dbReference type="EMBL" id="EKY22879.1"/>
    </source>
</evidence>
<sequence>MKFKHYPARYIPGLKHYKSHNSIIPSSLKCINIPPSKKRNYKTYTNKNKILSEYRVSNFTQNKPILFITNKSKLLSTNRLRYLSQKKLISLSIGVILIIFGIINIISNTIVYTPMRFMNSLGGGVNFAITSLSLLIGVFILFTNKKRAVLGFILIAFGLLLITISIFFSLKMGLLPMPLLKVLLIFGSIFAGTGLIIRSIIN</sequence>
<dbReference type="AlphaFoldDB" id="L1Q4G4"/>
<accession>L1Q4G4</accession>
<feature type="transmembrane region" description="Helical" evidence="1">
    <location>
        <begin position="149"/>
        <end position="170"/>
    </location>
</feature>
<evidence type="ECO:0000256" key="1">
    <source>
        <dbReference type="SAM" id="Phobius"/>
    </source>
</evidence>
<keyword evidence="1" id="KW-1133">Transmembrane helix</keyword>
<keyword evidence="3" id="KW-1185">Reference proteome</keyword>
<dbReference type="RefSeq" id="WP_005215613.1">
    <property type="nucleotide sequence ID" value="NZ_KB291704.1"/>
</dbReference>
<dbReference type="PATRIC" id="fig|545697.3.peg.3012"/>
<dbReference type="EMBL" id="AMEZ01000118">
    <property type="protein sequence ID" value="EKY22879.1"/>
    <property type="molecule type" value="Genomic_DNA"/>
</dbReference>
<gene>
    <name evidence="2" type="ORF">HMPREF0216_03075</name>
</gene>
<reference evidence="2 3" key="1">
    <citation type="submission" date="2012-05" db="EMBL/GenBank/DDBJ databases">
        <authorList>
            <person name="Weinstock G."/>
            <person name="Sodergren E."/>
            <person name="Lobos E.A."/>
            <person name="Fulton L."/>
            <person name="Fulton R."/>
            <person name="Courtney L."/>
            <person name="Fronick C."/>
            <person name="O'Laughlin M."/>
            <person name="Godfrey J."/>
            <person name="Wilson R.M."/>
            <person name="Miner T."/>
            <person name="Farmer C."/>
            <person name="Delehaunty K."/>
            <person name="Cordes M."/>
            <person name="Minx P."/>
            <person name="Tomlinson C."/>
            <person name="Chen J."/>
            <person name="Wollam A."/>
            <person name="Pepin K.H."/>
            <person name="Bhonagiri V."/>
            <person name="Zhang X."/>
            <person name="Suruliraj S."/>
            <person name="Warren W."/>
            <person name="Mitreva M."/>
            <person name="Mardis E.R."/>
            <person name="Wilson R.K."/>
        </authorList>
    </citation>
    <scope>NUCLEOTIDE SEQUENCE [LARGE SCALE GENOMIC DNA]</scope>
    <source>
        <strain evidence="2 3">DSM 1785</strain>
    </source>
</reference>
<comment type="caution">
    <text evidence="2">The sequence shown here is derived from an EMBL/GenBank/DDBJ whole genome shotgun (WGS) entry which is preliminary data.</text>
</comment>
<keyword evidence="1" id="KW-0472">Membrane</keyword>
<protein>
    <submittedName>
        <fullName evidence="2">Uncharacterized protein</fullName>
    </submittedName>
</protein>
<feature type="transmembrane region" description="Helical" evidence="1">
    <location>
        <begin position="182"/>
        <end position="201"/>
    </location>
</feature>
<dbReference type="HOGENOM" id="CLU_1352665_0_0_9"/>
<name>L1Q4G4_9CLOT</name>
<evidence type="ECO:0000313" key="3">
    <source>
        <dbReference type="Proteomes" id="UP000010420"/>
    </source>
</evidence>